<keyword evidence="2" id="KW-1185">Reference proteome</keyword>
<name>A0ABD0LRK7_9CAEN</name>
<protein>
    <submittedName>
        <fullName evidence="1">Uncharacterized protein</fullName>
    </submittedName>
</protein>
<organism evidence="1 2">
    <name type="scientific">Batillaria attramentaria</name>
    <dbReference type="NCBI Taxonomy" id="370345"/>
    <lineage>
        <taxon>Eukaryota</taxon>
        <taxon>Metazoa</taxon>
        <taxon>Spiralia</taxon>
        <taxon>Lophotrochozoa</taxon>
        <taxon>Mollusca</taxon>
        <taxon>Gastropoda</taxon>
        <taxon>Caenogastropoda</taxon>
        <taxon>Sorbeoconcha</taxon>
        <taxon>Cerithioidea</taxon>
        <taxon>Batillariidae</taxon>
        <taxon>Batillaria</taxon>
    </lineage>
</organism>
<reference evidence="1 2" key="1">
    <citation type="journal article" date="2023" name="Sci. Data">
        <title>Genome assembly of the Korean intertidal mud-creeper Batillaria attramentaria.</title>
        <authorList>
            <person name="Patra A.K."/>
            <person name="Ho P.T."/>
            <person name="Jun S."/>
            <person name="Lee S.J."/>
            <person name="Kim Y."/>
            <person name="Won Y.J."/>
        </authorList>
    </citation>
    <scope>NUCLEOTIDE SEQUENCE [LARGE SCALE GENOMIC DNA]</scope>
    <source>
        <strain evidence="1">Wonlab-2016</strain>
    </source>
</reference>
<evidence type="ECO:0000313" key="2">
    <source>
        <dbReference type="Proteomes" id="UP001519460"/>
    </source>
</evidence>
<dbReference type="AlphaFoldDB" id="A0ABD0LRK7"/>
<gene>
    <name evidence="1" type="ORF">BaRGS_00007070</name>
</gene>
<proteinExistence type="predicted"/>
<dbReference type="Proteomes" id="UP001519460">
    <property type="component" value="Unassembled WGS sequence"/>
</dbReference>
<comment type="caution">
    <text evidence="1">The sequence shown here is derived from an EMBL/GenBank/DDBJ whole genome shotgun (WGS) entry which is preliminary data.</text>
</comment>
<accession>A0ABD0LRK7</accession>
<dbReference type="EMBL" id="JACVVK020000030">
    <property type="protein sequence ID" value="KAK7501639.1"/>
    <property type="molecule type" value="Genomic_DNA"/>
</dbReference>
<sequence>MVGEEDGGSEDMGSDTTLSPLATIQTRPAAMYQSSTALYWSSDSDTSTPCSEGPATVDGSREEVTLSNVFQPVNLPINLPPCNNCATNLLVSLSEEQSYVSVDEGGKCQSPPCGLTESFLRTHVLSTSSADLLTSVDARADRRTSRQTDSQFLVALDDPYAACKANVNSVLLCFLEVVCLSCMPSFFGTSEIPEKAGFLSLYALICFVGGILPAGFSQKMQTSFCCNSTVLLRQVRSYRQAEYNLNLCRSDKNIPGVCLVAWVSRPEVGKTGARRSQKTVVCSLGSRRVLIVTQYGHE</sequence>
<evidence type="ECO:0000313" key="1">
    <source>
        <dbReference type="EMBL" id="KAK7501639.1"/>
    </source>
</evidence>